<reference evidence="2" key="1">
    <citation type="journal article" date="2019" name="Int. J. Syst. Evol. Microbiol.">
        <title>The Global Catalogue of Microorganisms (GCM) 10K type strain sequencing project: providing services to taxonomists for standard genome sequencing and annotation.</title>
        <authorList>
            <consortium name="The Broad Institute Genomics Platform"/>
            <consortium name="The Broad Institute Genome Sequencing Center for Infectious Disease"/>
            <person name="Wu L."/>
            <person name="Ma J."/>
        </authorList>
    </citation>
    <scope>NUCLEOTIDE SEQUENCE [LARGE SCALE GENOMIC DNA]</scope>
    <source>
        <strain evidence="2">CGMCC 4.1467</strain>
    </source>
</reference>
<name>A0ABW2L130_9BACT</name>
<accession>A0ABW2L130</accession>
<organism evidence="1 2">
    <name type="scientific">Haloferula chungangensis</name>
    <dbReference type="NCBI Taxonomy" id="1048331"/>
    <lineage>
        <taxon>Bacteria</taxon>
        <taxon>Pseudomonadati</taxon>
        <taxon>Verrucomicrobiota</taxon>
        <taxon>Verrucomicrobiia</taxon>
        <taxon>Verrucomicrobiales</taxon>
        <taxon>Verrucomicrobiaceae</taxon>
        <taxon>Haloferula</taxon>
    </lineage>
</organism>
<proteinExistence type="predicted"/>
<comment type="caution">
    <text evidence="1">The sequence shown here is derived from an EMBL/GenBank/DDBJ whole genome shotgun (WGS) entry which is preliminary data.</text>
</comment>
<sequence length="225" mass="24976">MISRIFPIILLTAALVSPLPAQNEKLDIRTLSLGSSNFPELWVMEDTAPVAVKFSSIQPSEPLRIPRSNPLRIFKGELDEKGLPKDTTPTSVKLPNNSSILLLAWMNGEAPRFLPIPDPFKSAKHDDWLVINGSAQQVAIQIGAKSKPVSVAPSSHSRVRVTAPVNEGAAVTVATRNKKAWKTIYSTYWPIYPDKRCLVIIAQDGRKMRVKVISDEYKEPEEEKP</sequence>
<dbReference type="RefSeq" id="WP_379708782.1">
    <property type="nucleotide sequence ID" value="NZ_JBHTBS010000001.1"/>
</dbReference>
<evidence type="ECO:0000313" key="2">
    <source>
        <dbReference type="Proteomes" id="UP001596472"/>
    </source>
</evidence>
<protein>
    <submittedName>
        <fullName evidence="1">Uncharacterized protein</fullName>
    </submittedName>
</protein>
<gene>
    <name evidence="1" type="ORF">ACFQY0_02590</name>
</gene>
<evidence type="ECO:0000313" key="1">
    <source>
        <dbReference type="EMBL" id="MFC7336052.1"/>
    </source>
</evidence>
<dbReference type="Proteomes" id="UP001596472">
    <property type="component" value="Unassembled WGS sequence"/>
</dbReference>
<keyword evidence="2" id="KW-1185">Reference proteome</keyword>
<dbReference type="EMBL" id="JBHTBS010000001">
    <property type="protein sequence ID" value="MFC7336052.1"/>
    <property type="molecule type" value="Genomic_DNA"/>
</dbReference>